<gene>
    <name evidence="1" type="ORF">CIT292_08720</name>
</gene>
<proteinExistence type="predicted"/>
<sequence length="43" mass="4952">MDHGHFDRVGLAVILFACELRHKKTVFMTGLITARRQLPMFPP</sequence>
<comment type="caution">
    <text evidence="1">The sequence shown here is derived from an EMBL/GenBank/DDBJ whole genome shotgun (WGS) entry which is preliminary data.</text>
</comment>
<dbReference type="HOGENOM" id="CLU_3231512_0_0_6"/>
<evidence type="ECO:0000313" key="1">
    <source>
        <dbReference type="EMBL" id="EFE08200.1"/>
    </source>
</evidence>
<dbReference type="EMBL" id="ABWL02000009">
    <property type="protein sequence ID" value="EFE08200.1"/>
    <property type="molecule type" value="Genomic_DNA"/>
</dbReference>
<protein>
    <submittedName>
        <fullName evidence="1">Uncharacterized protein</fullName>
    </submittedName>
</protein>
<name>D4BE01_9ENTR</name>
<organism evidence="1 2">
    <name type="scientific">Citrobacter youngae ATCC 29220</name>
    <dbReference type="NCBI Taxonomy" id="500640"/>
    <lineage>
        <taxon>Bacteria</taxon>
        <taxon>Pseudomonadati</taxon>
        <taxon>Pseudomonadota</taxon>
        <taxon>Gammaproteobacteria</taxon>
        <taxon>Enterobacterales</taxon>
        <taxon>Enterobacteriaceae</taxon>
        <taxon>Citrobacter</taxon>
        <taxon>Citrobacter freundii complex</taxon>
    </lineage>
</organism>
<evidence type="ECO:0000313" key="2">
    <source>
        <dbReference type="Proteomes" id="UP000003880"/>
    </source>
</evidence>
<dbReference type="Proteomes" id="UP000003880">
    <property type="component" value="Unassembled WGS sequence"/>
</dbReference>
<reference evidence="1 2" key="1">
    <citation type="submission" date="2010-02" db="EMBL/GenBank/DDBJ databases">
        <authorList>
            <person name="Weinstock G."/>
            <person name="Sodergren E."/>
            <person name="Clifton S."/>
            <person name="Fulton L."/>
            <person name="Fulton B."/>
            <person name="Courtney L."/>
            <person name="Fronick C."/>
            <person name="Harrison M."/>
            <person name="Strong C."/>
            <person name="Farmer C."/>
            <person name="Delahaunty K."/>
            <person name="Markovic C."/>
            <person name="Hall O."/>
            <person name="Minx P."/>
            <person name="Tomlinson C."/>
            <person name="Mitreva M."/>
            <person name="Nelson J."/>
            <person name="Hou S."/>
            <person name="Wollam A."/>
            <person name="Pepin K.H."/>
            <person name="Johnson M."/>
            <person name="Bhonagiri V."/>
            <person name="Zhang X."/>
            <person name="Suruliraj S."/>
            <person name="Warren W."/>
            <person name="Chinwalla A."/>
            <person name="Mardis E.R."/>
            <person name="Wilson R.K."/>
        </authorList>
    </citation>
    <scope>NUCLEOTIDE SEQUENCE [LARGE SCALE GENOMIC DNA]</scope>
    <source>
        <strain evidence="1 2">ATCC 29220</strain>
    </source>
</reference>
<dbReference type="AlphaFoldDB" id="D4BE01"/>
<accession>D4BE01</accession>